<proteinExistence type="predicted"/>
<reference evidence="3 4" key="1">
    <citation type="journal article" date="2019" name="Environ. Microbiol.">
        <title>At the nexus of three kingdoms: the genome of the mycorrhizal fungus Gigaspora margarita provides insights into plant, endobacterial and fungal interactions.</title>
        <authorList>
            <person name="Venice F."/>
            <person name="Ghignone S."/>
            <person name="Salvioli di Fossalunga A."/>
            <person name="Amselem J."/>
            <person name="Novero M."/>
            <person name="Xianan X."/>
            <person name="Sedzielewska Toro K."/>
            <person name="Morin E."/>
            <person name="Lipzen A."/>
            <person name="Grigoriev I.V."/>
            <person name="Henrissat B."/>
            <person name="Martin F.M."/>
            <person name="Bonfante P."/>
        </authorList>
    </citation>
    <scope>NUCLEOTIDE SEQUENCE [LARGE SCALE GENOMIC DNA]</scope>
    <source>
        <strain evidence="3 4">BEG34</strain>
    </source>
</reference>
<keyword evidence="2" id="KW-0812">Transmembrane</keyword>
<evidence type="ECO:0000313" key="3">
    <source>
        <dbReference type="EMBL" id="KAF0428444.1"/>
    </source>
</evidence>
<dbReference type="Proteomes" id="UP000439903">
    <property type="component" value="Unassembled WGS sequence"/>
</dbReference>
<evidence type="ECO:0000256" key="1">
    <source>
        <dbReference type="SAM" id="Coils"/>
    </source>
</evidence>
<sequence length="374" mass="42285">MANLHMLNEINAGIALVSGNKLRSIPSNRYPPSRTELENQLACANQDQEIAIECGNRLANKCSVLDKDNKRIQRDLNRSNKDKEKLSKHIYQLIDEVKRLHSELDTLTSQITRKDISLNEYKDKIRTKLKEMKALQSKIKASETRLSSTQKDSSMKESEIDYLRVELSALSSNLASKNSELERMKNMLTLKNGELELIKSDLAEKNSEIRSLETRLKELLPCNRLSSEQVKIGGKTDEKNDDNISVMQSPPKDLDSLSLAKYFVHKPKTENSQVDRDIQESLTQQTLTSLNGQARSSISPKINPESSSYIISEIKNNNIPIKEIEALPVVILGAGEALVNYKYQISPIVKLVVLVIITILIIWITSNETFPYGY</sequence>
<feature type="transmembrane region" description="Helical" evidence="2">
    <location>
        <begin position="348"/>
        <end position="366"/>
    </location>
</feature>
<dbReference type="OrthoDB" id="2435627at2759"/>
<evidence type="ECO:0000313" key="4">
    <source>
        <dbReference type="Proteomes" id="UP000439903"/>
    </source>
</evidence>
<protein>
    <submittedName>
        <fullName evidence="3">Uncharacterized protein</fullName>
    </submittedName>
</protein>
<keyword evidence="2" id="KW-1133">Transmembrane helix</keyword>
<keyword evidence="4" id="KW-1185">Reference proteome</keyword>
<keyword evidence="2" id="KW-0472">Membrane</keyword>
<name>A0A8H3X7E1_GIGMA</name>
<dbReference type="EMBL" id="WTPW01001566">
    <property type="protein sequence ID" value="KAF0428444.1"/>
    <property type="molecule type" value="Genomic_DNA"/>
</dbReference>
<keyword evidence="1" id="KW-0175">Coiled coil</keyword>
<gene>
    <name evidence="3" type="ORF">F8M41_005855</name>
</gene>
<dbReference type="AlphaFoldDB" id="A0A8H3X7E1"/>
<accession>A0A8H3X7E1</accession>
<dbReference type="Gene3D" id="1.10.287.1490">
    <property type="match status" value="1"/>
</dbReference>
<organism evidence="3 4">
    <name type="scientific">Gigaspora margarita</name>
    <dbReference type="NCBI Taxonomy" id="4874"/>
    <lineage>
        <taxon>Eukaryota</taxon>
        <taxon>Fungi</taxon>
        <taxon>Fungi incertae sedis</taxon>
        <taxon>Mucoromycota</taxon>
        <taxon>Glomeromycotina</taxon>
        <taxon>Glomeromycetes</taxon>
        <taxon>Diversisporales</taxon>
        <taxon>Gigasporaceae</taxon>
        <taxon>Gigaspora</taxon>
    </lineage>
</organism>
<evidence type="ECO:0000256" key="2">
    <source>
        <dbReference type="SAM" id="Phobius"/>
    </source>
</evidence>
<comment type="caution">
    <text evidence="3">The sequence shown here is derived from an EMBL/GenBank/DDBJ whole genome shotgun (WGS) entry which is preliminary data.</text>
</comment>
<feature type="coiled-coil region" evidence="1">
    <location>
        <begin position="118"/>
        <end position="215"/>
    </location>
</feature>